<feature type="transmembrane region" description="Helical" evidence="5">
    <location>
        <begin position="32"/>
        <end position="48"/>
    </location>
</feature>
<keyword evidence="3 5" id="KW-1133">Transmembrane helix</keyword>
<evidence type="ECO:0000256" key="3">
    <source>
        <dbReference type="ARBA" id="ARBA00022989"/>
    </source>
</evidence>
<comment type="subcellular location">
    <subcellularLocation>
        <location evidence="1">Membrane</location>
        <topology evidence="1">Multi-pass membrane protein</topology>
    </subcellularLocation>
</comment>
<feature type="transmembrane region" description="Helical" evidence="5">
    <location>
        <begin position="7"/>
        <end position="26"/>
    </location>
</feature>
<feature type="transmembrane region" description="Helical" evidence="5">
    <location>
        <begin position="310"/>
        <end position="330"/>
    </location>
</feature>
<dbReference type="EMBL" id="JAWONS010000280">
    <property type="protein sequence ID" value="MDW2799765.1"/>
    <property type="molecule type" value="Genomic_DNA"/>
</dbReference>
<comment type="caution">
    <text evidence="7">The sequence shown here is derived from an EMBL/GenBank/DDBJ whole genome shotgun (WGS) entry which is preliminary data.</text>
</comment>
<dbReference type="Proteomes" id="UP001276854">
    <property type="component" value="Unassembled WGS sequence"/>
</dbReference>
<proteinExistence type="predicted"/>
<feature type="transmembrane region" description="Helical" evidence="5">
    <location>
        <begin position="144"/>
        <end position="166"/>
    </location>
</feature>
<dbReference type="RefSeq" id="WP_318065951.1">
    <property type="nucleotide sequence ID" value="NZ_JAWONS010000280.1"/>
</dbReference>
<keyword evidence="2 5" id="KW-0812">Transmembrane</keyword>
<reference evidence="7 8" key="1">
    <citation type="submission" date="2023-10" db="EMBL/GenBank/DDBJ databases">
        <title>A novel Glycoside Hydrolase 43-Like Enzyme from Clostrdium boliviensis is an Endo-xylanase, and a Candidate for Xylooligosaccharides Production from Different Xylan Substrates.</title>
        <authorList>
            <person name="Alvarez M.T."/>
            <person name="Rocabado-Villegas L.R."/>
            <person name="Salas-Veizaga D.M."/>
            <person name="Linares-Pasten J.A."/>
            <person name="Gudmundsdottir E.E."/>
            <person name="Hreggvidsson G.O."/>
            <person name="Adlercreutz P."/>
            <person name="Nordberg Karlsson E."/>
        </authorList>
    </citation>
    <scope>NUCLEOTIDE SEQUENCE [LARGE SCALE GENOMIC DNA]</scope>
    <source>
        <strain evidence="7 8">E-1</strain>
    </source>
</reference>
<feature type="transmembrane region" description="Helical" evidence="5">
    <location>
        <begin position="87"/>
        <end position="106"/>
    </location>
</feature>
<accession>A0ABU4GQ67</accession>
<feature type="transmembrane region" description="Helical" evidence="5">
    <location>
        <begin position="342"/>
        <end position="372"/>
    </location>
</feature>
<organism evidence="7 8">
    <name type="scientific">Clostridium boliviensis</name>
    <dbReference type="NCBI Taxonomy" id="318465"/>
    <lineage>
        <taxon>Bacteria</taxon>
        <taxon>Bacillati</taxon>
        <taxon>Bacillota</taxon>
        <taxon>Clostridia</taxon>
        <taxon>Eubacteriales</taxon>
        <taxon>Clostridiaceae</taxon>
        <taxon>Clostridium</taxon>
    </lineage>
</organism>
<keyword evidence="4 5" id="KW-0472">Membrane</keyword>
<evidence type="ECO:0000313" key="8">
    <source>
        <dbReference type="Proteomes" id="UP001276854"/>
    </source>
</evidence>
<feature type="domain" description="O-antigen ligase-related" evidence="6">
    <location>
        <begin position="186"/>
        <end position="323"/>
    </location>
</feature>
<evidence type="ECO:0000256" key="5">
    <source>
        <dbReference type="SAM" id="Phobius"/>
    </source>
</evidence>
<feature type="transmembrane region" description="Helical" evidence="5">
    <location>
        <begin position="223"/>
        <end position="240"/>
    </location>
</feature>
<name>A0ABU4GQ67_9CLOT</name>
<feature type="transmembrane region" description="Helical" evidence="5">
    <location>
        <begin position="55"/>
        <end position="75"/>
    </location>
</feature>
<evidence type="ECO:0000256" key="2">
    <source>
        <dbReference type="ARBA" id="ARBA00022692"/>
    </source>
</evidence>
<keyword evidence="8" id="KW-1185">Reference proteome</keyword>
<gene>
    <name evidence="7" type="ORF">RZO55_19505</name>
</gene>
<evidence type="ECO:0000256" key="4">
    <source>
        <dbReference type="ARBA" id="ARBA00023136"/>
    </source>
</evidence>
<dbReference type="Pfam" id="PF04932">
    <property type="entry name" value="Wzy_C"/>
    <property type="match status" value="1"/>
</dbReference>
<evidence type="ECO:0000259" key="6">
    <source>
        <dbReference type="Pfam" id="PF04932"/>
    </source>
</evidence>
<protein>
    <recommendedName>
        <fullName evidence="6">O-antigen ligase-related domain-containing protein</fullName>
    </recommendedName>
</protein>
<feature type="transmembrane region" description="Helical" evidence="5">
    <location>
        <begin position="273"/>
        <end position="290"/>
    </location>
</feature>
<sequence>MSRYKISIYSIISYALFFAVFKPYFLPTTLRQVLKIAILVGTLLFIMFNSEQKRLLNCTLIFGFCVLLSAVAASINGNYNIRDVFDSILYALTFYDLYTFAGLCNYKGNSDKLIKCMYRMNSIYCILTVVSVALVGVENNSNDAAYLFGNKFISAYLFILLIALYGASHEMRKKINGVILSVIFIFSILFSLYIGCSTAVVTLVVLFAVYLLPDKMKQQLINGKYVIIALILSALIVMWIKEVLKINFVHRIVFDYFGKSYTVMGRLEIYSKYLVNVILDSFWVGHGYSNTIMKDLTGVYANAQNGLLDMFISFGFLGVIALIFTVYYCYKQGWKGNKTFYLSLVVYGMIIAAIFEIALNWFFLLGLCLIRWNCSTNKL</sequence>
<feature type="transmembrane region" description="Helical" evidence="5">
    <location>
        <begin position="118"/>
        <end position="138"/>
    </location>
</feature>
<evidence type="ECO:0000256" key="1">
    <source>
        <dbReference type="ARBA" id="ARBA00004141"/>
    </source>
</evidence>
<dbReference type="InterPro" id="IPR007016">
    <property type="entry name" value="O-antigen_ligase-rel_domated"/>
</dbReference>
<evidence type="ECO:0000313" key="7">
    <source>
        <dbReference type="EMBL" id="MDW2799765.1"/>
    </source>
</evidence>
<feature type="transmembrane region" description="Helical" evidence="5">
    <location>
        <begin position="178"/>
        <end position="211"/>
    </location>
</feature>